<dbReference type="EMBL" id="BGZK01004258">
    <property type="protein sequence ID" value="GBP07914.1"/>
    <property type="molecule type" value="Genomic_DNA"/>
</dbReference>
<gene>
    <name evidence="1" type="ORF">EVAR_70519_1</name>
</gene>
<dbReference type="AlphaFoldDB" id="A0A4C1T1B2"/>
<reference evidence="1 2" key="1">
    <citation type="journal article" date="2019" name="Commun. Biol.">
        <title>The bagworm genome reveals a unique fibroin gene that provides high tensile strength.</title>
        <authorList>
            <person name="Kono N."/>
            <person name="Nakamura H."/>
            <person name="Ohtoshi R."/>
            <person name="Tomita M."/>
            <person name="Numata K."/>
            <person name="Arakawa K."/>
        </authorList>
    </citation>
    <scope>NUCLEOTIDE SEQUENCE [LARGE SCALE GENOMIC DNA]</scope>
</reference>
<comment type="caution">
    <text evidence="1">The sequence shown here is derived from an EMBL/GenBank/DDBJ whole genome shotgun (WGS) entry which is preliminary data.</text>
</comment>
<evidence type="ECO:0000313" key="1">
    <source>
        <dbReference type="EMBL" id="GBP07914.1"/>
    </source>
</evidence>
<protein>
    <submittedName>
        <fullName evidence="1">Uncharacterized protein</fullName>
    </submittedName>
</protein>
<sequence>MYSNAGHPVGEYIILGVVQYDRHKYIRRLGAYLVTHENPECGVSFPEVPTLKRRAGLRFGVKTAVYKIDPRRCRAPAPAGGRLVLQSSARGEPRASALTCSTRLVAADTC</sequence>
<organism evidence="1 2">
    <name type="scientific">Eumeta variegata</name>
    <name type="common">Bagworm moth</name>
    <name type="synonym">Eumeta japonica</name>
    <dbReference type="NCBI Taxonomy" id="151549"/>
    <lineage>
        <taxon>Eukaryota</taxon>
        <taxon>Metazoa</taxon>
        <taxon>Ecdysozoa</taxon>
        <taxon>Arthropoda</taxon>
        <taxon>Hexapoda</taxon>
        <taxon>Insecta</taxon>
        <taxon>Pterygota</taxon>
        <taxon>Neoptera</taxon>
        <taxon>Endopterygota</taxon>
        <taxon>Lepidoptera</taxon>
        <taxon>Glossata</taxon>
        <taxon>Ditrysia</taxon>
        <taxon>Tineoidea</taxon>
        <taxon>Psychidae</taxon>
        <taxon>Oiketicinae</taxon>
        <taxon>Eumeta</taxon>
    </lineage>
</organism>
<dbReference type="Proteomes" id="UP000299102">
    <property type="component" value="Unassembled WGS sequence"/>
</dbReference>
<name>A0A4C1T1B2_EUMVA</name>
<proteinExistence type="predicted"/>
<evidence type="ECO:0000313" key="2">
    <source>
        <dbReference type="Proteomes" id="UP000299102"/>
    </source>
</evidence>
<accession>A0A4C1T1B2</accession>
<keyword evidence="2" id="KW-1185">Reference proteome</keyword>